<dbReference type="EMBL" id="AP023320">
    <property type="protein sequence ID" value="BCI58643.1"/>
    <property type="molecule type" value="Genomic_DNA"/>
</dbReference>
<reference evidence="1" key="1">
    <citation type="submission" date="2020-07" db="EMBL/GenBank/DDBJ databases">
        <title>Genome sequencing reveals virulence potentials of Helicobacter pylori strain KE21 isolated from a Kenyan patient with gastric signet ring cell carcinoma.</title>
        <authorList>
            <person name="Mwangi C.N."/>
            <person name="Njoroge S."/>
            <person name="Kabamba T.E."/>
            <person name="Matsumoto T."/>
            <person name="Nyerere A."/>
            <person name="Devani S."/>
            <person name="Rajula A."/>
            <person name="Moloo Z."/>
            <person name="Revathi G."/>
            <person name="Yamaoka Y."/>
        </authorList>
    </citation>
    <scope>NUCLEOTIDE SEQUENCE</scope>
    <source>
        <strain evidence="1">HpKE21</strain>
    </source>
</reference>
<accession>A0A7G1HND1</accession>
<proteinExistence type="predicted"/>
<dbReference type="AlphaFoldDB" id="A0A7G1HND1"/>
<protein>
    <submittedName>
        <fullName evidence="1">Uncharacterized protein</fullName>
    </submittedName>
</protein>
<sequence length="79" mass="8988">MDKKLDEVCEKIAENVKSHIESYKKGALGMIEELNAGFNKLVDHCERMKRQLKEAHERLGYISHGINLTTSKQGACNEK</sequence>
<name>A0A7G1HND1_HELPX</name>
<organism evidence="1">
    <name type="scientific">Helicobacter pylori</name>
    <name type="common">Campylobacter pylori</name>
    <dbReference type="NCBI Taxonomy" id="210"/>
    <lineage>
        <taxon>Bacteria</taxon>
        <taxon>Pseudomonadati</taxon>
        <taxon>Campylobacterota</taxon>
        <taxon>Epsilonproteobacteria</taxon>
        <taxon>Campylobacterales</taxon>
        <taxon>Helicobacteraceae</taxon>
        <taxon>Helicobacter</taxon>
    </lineage>
</organism>
<evidence type="ECO:0000313" key="1">
    <source>
        <dbReference type="EMBL" id="BCI58643.1"/>
    </source>
</evidence>
<gene>
    <name evidence="1" type="ORF">HPKE_08980</name>
</gene>